<evidence type="ECO:0000313" key="1">
    <source>
        <dbReference type="EMBL" id="GAA1730999.1"/>
    </source>
</evidence>
<reference evidence="1 2" key="1">
    <citation type="journal article" date="2019" name="Int. J. Syst. Evol. Microbiol.">
        <title>The Global Catalogue of Microorganisms (GCM) 10K type strain sequencing project: providing services to taxonomists for standard genome sequencing and annotation.</title>
        <authorList>
            <consortium name="The Broad Institute Genomics Platform"/>
            <consortium name="The Broad Institute Genome Sequencing Center for Infectious Disease"/>
            <person name="Wu L."/>
            <person name="Ma J."/>
        </authorList>
    </citation>
    <scope>NUCLEOTIDE SEQUENCE [LARGE SCALE GENOMIC DNA]</scope>
    <source>
        <strain evidence="1 2">JCM 13518</strain>
    </source>
</reference>
<dbReference type="Pfam" id="PF06475">
    <property type="entry name" value="Glycolipid_bind"/>
    <property type="match status" value="1"/>
</dbReference>
<evidence type="ECO:0000313" key="2">
    <source>
        <dbReference type="Proteomes" id="UP001501057"/>
    </source>
</evidence>
<sequence>MVPPALPDHATWRHVGARDGFEVLFHTGLGTGHRLRGHTTAVEAGCAWSVGYDVATDEAWRTRHVRATARTAAGDLEVVLERRTDGWLVGGATRPDLDGCIDVDLESSGVTNLLPVRRLGLRIGETVSVPAAFIRADDLRVERLEQTYTRLDDAGRYAYTSATFDFACELQYDAAGLITSYPGIAERVS</sequence>
<dbReference type="EMBL" id="BAAAME010000002">
    <property type="protein sequence ID" value="GAA1730999.1"/>
    <property type="molecule type" value="Genomic_DNA"/>
</dbReference>
<name>A0ABN2JL03_9ACTN</name>
<dbReference type="RefSeq" id="WP_344198280.1">
    <property type="nucleotide sequence ID" value="NZ_BAAAME010000002.1"/>
</dbReference>
<dbReference type="InterPro" id="IPR009467">
    <property type="entry name" value="Glycolipid-bd_prot_put"/>
</dbReference>
<gene>
    <name evidence="1" type="ORF">GCM10009710_09510</name>
</gene>
<dbReference type="SUPFAM" id="SSF159275">
    <property type="entry name" value="PA1994-like"/>
    <property type="match status" value="1"/>
</dbReference>
<dbReference type="Proteomes" id="UP001501057">
    <property type="component" value="Unassembled WGS sequence"/>
</dbReference>
<protein>
    <submittedName>
        <fullName evidence="1">Glycolipid-binding domain-containing protein</fullName>
    </submittedName>
</protein>
<accession>A0ABN2JL03</accession>
<organism evidence="1 2">
    <name type="scientific">Aeromicrobium alkaliterrae</name>
    <dbReference type="NCBI Taxonomy" id="302168"/>
    <lineage>
        <taxon>Bacteria</taxon>
        <taxon>Bacillati</taxon>
        <taxon>Actinomycetota</taxon>
        <taxon>Actinomycetes</taxon>
        <taxon>Propionibacteriales</taxon>
        <taxon>Nocardioidaceae</taxon>
        <taxon>Aeromicrobium</taxon>
    </lineage>
</organism>
<keyword evidence="2" id="KW-1185">Reference proteome</keyword>
<proteinExistence type="predicted"/>
<comment type="caution">
    <text evidence="1">The sequence shown here is derived from an EMBL/GenBank/DDBJ whole genome shotgun (WGS) entry which is preliminary data.</text>
</comment>